<keyword evidence="2" id="KW-1133">Transmembrane helix</keyword>
<evidence type="ECO:0000256" key="1">
    <source>
        <dbReference type="SAM" id="Coils"/>
    </source>
</evidence>
<reference evidence="3" key="1">
    <citation type="submission" date="2019-12" db="EMBL/GenBank/DDBJ databases">
        <title>High-Quality draft genome sequences of three cyanobacteria isolated from the limestone walls of the Old Cathedral of Coimbra.</title>
        <authorList>
            <person name="Tiago I."/>
            <person name="Soares F."/>
            <person name="Portugal A."/>
        </authorList>
    </citation>
    <scope>NUCLEOTIDE SEQUENCE [LARGE SCALE GENOMIC DNA]</scope>
    <source>
        <strain evidence="3">C</strain>
    </source>
</reference>
<keyword evidence="2" id="KW-0812">Transmembrane</keyword>
<accession>A0A8K1ZWJ5</accession>
<proteinExistence type="predicted"/>
<comment type="caution">
    <text evidence="3">The sequence shown here is derived from an EMBL/GenBank/DDBJ whole genome shotgun (WGS) entry which is preliminary data.</text>
</comment>
<feature type="transmembrane region" description="Helical" evidence="2">
    <location>
        <begin position="25"/>
        <end position="47"/>
    </location>
</feature>
<gene>
    <name evidence="3" type="ORF">GS597_01385</name>
</gene>
<protein>
    <submittedName>
        <fullName evidence="3">Uncharacterized protein</fullName>
    </submittedName>
</protein>
<organism evidence="3 4">
    <name type="scientific">Petrachloros mirabilis ULC683</name>
    <dbReference type="NCBI Taxonomy" id="2781853"/>
    <lineage>
        <taxon>Bacteria</taxon>
        <taxon>Bacillati</taxon>
        <taxon>Cyanobacteriota</taxon>
        <taxon>Cyanophyceae</taxon>
        <taxon>Synechococcales</taxon>
        <taxon>Petrachlorosaceae</taxon>
        <taxon>Petrachloros</taxon>
        <taxon>Petrachloros mirabilis</taxon>
    </lineage>
</organism>
<evidence type="ECO:0000256" key="2">
    <source>
        <dbReference type="SAM" id="Phobius"/>
    </source>
</evidence>
<feature type="coiled-coil region" evidence="1">
    <location>
        <begin position="50"/>
        <end position="77"/>
    </location>
</feature>
<keyword evidence="2" id="KW-0472">Membrane</keyword>
<evidence type="ECO:0000313" key="4">
    <source>
        <dbReference type="Proteomes" id="UP000607397"/>
    </source>
</evidence>
<dbReference type="RefSeq" id="WP_161823672.1">
    <property type="nucleotide sequence ID" value="NZ_WVIC01000002.1"/>
</dbReference>
<dbReference type="EMBL" id="WVIC01000002">
    <property type="protein sequence ID" value="NCJ05192.1"/>
    <property type="molecule type" value="Genomic_DNA"/>
</dbReference>
<evidence type="ECO:0000313" key="3">
    <source>
        <dbReference type="EMBL" id="NCJ05192.1"/>
    </source>
</evidence>
<name>A0A8K1ZWJ5_9CYAN</name>
<sequence length="120" mass="13393">MIFAYQAPPQPPTAPQPVVAFPLEAIILTSILGILSAGSGALGWFAVRMINFSEKRIERLEAEARRIEREAHDLRLNVAANYVHNEDFTRQSMVTNAGMERLAEQISQIFVALEGIRKES</sequence>
<keyword evidence="4" id="KW-1185">Reference proteome</keyword>
<keyword evidence="1" id="KW-0175">Coiled coil</keyword>
<dbReference type="Proteomes" id="UP000607397">
    <property type="component" value="Unassembled WGS sequence"/>
</dbReference>
<dbReference type="AlphaFoldDB" id="A0A8K1ZWJ5"/>